<dbReference type="GO" id="GO:0001164">
    <property type="term" value="F:RNA polymerase I core promoter sequence-specific DNA binding"/>
    <property type="evidence" value="ECO:0007669"/>
    <property type="project" value="InterPro"/>
</dbReference>
<evidence type="ECO:0000256" key="10">
    <source>
        <dbReference type="SAM" id="MobiDB-lite"/>
    </source>
</evidence>
<dbReference type="Proteomes" id="UP000241818">
    <property type="component" value="Unassembled WGS sequence"/>
</dbReference>
<evidence type="ECO:0000256" key="1">
    <source>
        <dbReference type="ARBA" id="ARBA00004604"/>
    </source>
</evidence>
<name>A0A2T3BBG6_AMORE</name>
<organism evidence="14 15">
    <name type="scientific">Amorphotheca resinae ATCC 22711</name>
    <dbReference type="NCBI Taxonomy" id="857342"/>
    <lineage>
        <taxon>Eukaryota</taxon>
        <taxon>Fungi</taxon>
        <taxon>Dikarya</taxon>
        <taxon>Ascomycota</taxon>
        <taxon>Pezizomycotina</taxon>
        <taxon>Leotiomycetes</taxon>
        <taxon>Helotiales</taxon>
        <taxon>Amorphothecaceae</taxon>
        <taxon>Amorphotheca</taxon>
    </lineage>
</organism>
<dbReference type="InterPro" id="IPR033599">
    <property type="entry name" value="TAF1B/Rrn7"/>
</dbReference>
<dbReference type="PANTHER" id="PTHR31576">
    <property type="entry name" value="TATA BOX-BINDING PROTEIN-ASSOCIATED FACTOR RNA POLYMERASE I SUBUNIT B"/>
    <property type="match status" value="1"/>
</dbReference>
<keyword evidence="6" id="KW-0805">Transcription regulation</keyword>
<evidence type="ECO:0000313" key="14">
    <source>
        <dbReference type="EMBL" id="PSS25675.1"/>
    </source>
</evidence>
<evidence type="ECO:0000259" key="12">
    <source>
        <dbReference type="Pfam" id="PF20644"/>
    </source>
</evidence>
<dbReference type="Pfam" id="PF20645">
    <property type="entry name" value="Rrn7_cyclin_C"/>
    <property type="match status" value="1"/>
</dbReference>
<feature type="region of interest" description="Disordered" evidence="10">
    <location>
        <begin position="133"/>
        <end position="165"/>
    </location>
</feature>
<keyword evidence="15" id="KW-1185">Reference proteome</keyword>
<dbReference type="STRING" id="857342.A0A2T3BBG6"/>
<evidence type="ECO:0000259" key="13">
    <source>
        <dbReference type="Pfam" id="PF20645"/>
    </source>
</evidence>
<feature type="domain" description="Rrn7/TAF1B C-terminal cyclin" evidence="13">
    <location>
        <begin position="237"/>
        <end position="399"/>
    </location>
</feature>
<accession>A0A2T3BBG6</accession>
<evidence type="ECO:0000256" key="2">
    <source>
        <dbReference type="ARBA" id="ARBA00006899"/>
    </source>
</evidence>
<keyword evidence="5" id="KW-0862">Zinc</keyword>
<evidence type="ECO:0000256" key="9">
    <source>
        <dbReference type="ARBA" id="ARBA00023242"/>
    </source>
</evidence>
<dbReference type="GO" id="GO:0070860">
    <property type="term" value="C:RNA polymerase I core factor complex"/>
    <property type="evidence" value="ECO:0007669"/>
    <property type="project" value="InterPro"/>
</dbReference>
<evidence type="ECO:0000256" key="3">
    <source>
        <dbReference type="ARBA" id="ARBA00022723"/>
    </source>
</evidence>
<dbReference type="AlphaFoldDB" id="A0A2T3BBG6"/>
<evidence type="ECO:0000313" key="15">
    <source>
        <dbReference type="Proteomes" id="UP000241818"/>
    </source>
</evidence>
<dbReference type="InterPro" id="IPR048538">
    <property type="entry name" value="Rrn7_cyclin_C"/>
</dbReference>
<reference evidence="14 15" key="1">
    <citation type="journal article" date="2018" name="New Phytol.">
        <title>Comparative genomics and transcriptomics depict ericoid mycorrhizal fungi as versatile saprotrophs and plant mutualists.</title>
        <authorList>
            <person name="Martino E."/>
            <person name="Morin E."/>
            <person name="Grelet G.A."/>
            <person name="Kuo A."/>
            <person name="Kohler A."/>
            <person name="Daghino S."/>
            <person name="Barry K.W."/>
            <person name="Cichocki N."/>
            <person name="Clum A."/>
            <person name="Dockter R.B."/>
            <person name="Hainaut M."/>
            <person name="Kuo R.C."/>
            <person name="LaButti K."/>
            <person name="Lindahl B.D."/>
            <person name="Lindquist E.A."/>
            <person name="Lipzen A."/>
            <person name="Khouja H.R."/>
            <person name="Magnuson J."/>
            <person name="Murat C."/>
            <person name="Ohm R.A."/>
            <person name="Singer S.W."/>
            <person name="Spatafora J.W."/>
            <person name="Wang M."/>
            <person name="Veneault-Fourrey C."/>
            <person name="Henrissat B."/>
            <person name="Grigoriev I.V."/>
            <person name="Martin F.M."/>
            <person name="Perotto S."/>
        </authorList>
    </citation>
    <scope>NUCLEOTIDE SEQUENCE [LARGE SCALE GENOMIC DNA]</scope>
    <source>
        <strain evidence="14 15">ATCC 22711</strain>
    </source>
</reference>
<dbReference type="Pfam" id="PF20644">
    <property type="entry name" value="Rrn7_cyclin_N"/>
    <property type="match status" value="1"/>
</dbReference>
<protein>
    <recommendedName>
        <fullName evidence="16">RRN7-type domain-containing protein</fullName>
    </recommendedName>
</protein>
<sequence length="533" mass="61437">MSSQLEYQRFARGENCTEHGCRARKWYIEDGRKFCQRGHEQTGFTQTQQDDEEFDLKQGKTTRVKGDGKERAPKVVTGKQAVELYLQCYQLILWKQCFWLVNVKGFPKDLETVVRDLWGLRLRLLHGEKEDGGYRSGTTGFSSTSEGENTESDGISLTSRRSRRSDRAKDRLPKLIETLALCYLGILLLRLPTSLGEVYKWAAEEEIIFTRAIKEVPTEMLARLPAHYHAALQIRAPLKGTTLHSTVLDLVQFYHAQFEMVFPPLNSPLLIFKHVRDLGLPVEIYPAVRRLAAILGIDFTYPIPQKRPGYITYPEIQLMSLIVVATKLSHPFDDIVRYPEDDSDPTIVKIDWSKWQDIMIEKSPAGLKRGEEIKVTDEDVLTMSGKKLDDYLDWYQRTWIDSRAPKMSAEILEFFPLQDLPPRRAEESDQEQRENRLKQVQQGLILQKPKPVQNEEEQPETVNRPGELYRRYRTTAELPDNARVFYELAAANVGTSLHKLVREVFQTEVLLEGWALSERRKRLAEEGGLSSHG</sequence>
<gene>
    <name evidence="14" type="ORF">M430DRAFT_48107</name>
</gene>
<dbReference type="InterPro" id="IPR021752">
    <property type="entry name" value="TF_Rrn7_Zf"/>
</dbReference>
<proteinExistence type="inferred from homology"/>
<dbReference type="FunCoup" id="A0A2T3BBG6">
    <property type="interactions" value="36"/>
</dbReference>
<dbReference type="Pfam" id="PF11781">
    <property type="entry name" value="Zn_ribbon_RRN7"/>
    <property type="match status" value="1"/>
</dbReference>
<dbReference type="GO" id="GO:0042790">
    <property type="term" value="P:nucleolar large rRNA transcription by RNA polymerase I"/>
    <property type="evidence" value="ECO:0007669"/>
    <property type="project" value="TreeGrafter"/>
</dbReference>
<keyword evidence="8" id="KW-0804">Transcription</keyword>
<evidence type="ECO:0000256" key="6">
    <source>
        <dbReference type="ARBA" id="ARBA00023015"/>
    </source>
</evidence>
<keyword evidence="4" id="KW-0863">Zinc-finger</keyword>
<keyword evidence="7" id="KW-0238">DNA-binding</keyword>
<evidence type="ECO:0000256" key="8">
    <source>
        <dbReference type="ARBA" id="ARBA00023163"/>
    </source>
</evidence>
<keyword evidence="9" id="KW-0539">Nucleus</keyword>
<evidence type="ECO:0000256" key="5">
    <source>
        <dbReference type="ARBA" id="ARBA00022833"/>
    </source>
</evidence>
<comment type="similarity">
    <text evidence="2">Belongs to the RRN7/TAF1B family.</text>
</comment>
<dbReference type="OrthoDB" id="428577at2759"/>
<dbReference type="PANTHER" id="PTHR31576:SF2">
    <property type="entry name" value="TATA BOX-BINDING PROTEIN-ASSOCIATED FACTOR RNA POLYMERASE I SUBUNIT B"/>
    <property type="match status" value="1"/>
</dbReference>
<evidence type="ECO:0008006" key="16">
    <source>
        <dbReference type="Google" id="ProtNLM"/>
    </source>
</evidence>
<dbReference type="RefSeq" id="XP_024724274.1">
    <property type="nucleotide sequence ID" value="XM_024867976.1"/>
</dbReference>
<dbReference type="InParanoid" id="A0A2T3BBG6"/>
<dbReference type="EMBL" id="KZ679007">
    <property type="protein sequence ID" value="PSS25675.1"/>
    <property type="molecule type" value="Genomic_DNA"/>
</dbReference>
<feature type="domain" description="Rrn7/TAF1B N-terminal cyclin" evidence="12">
    <location>
        <begin position="89"/>
        <end position="218"/>
    </location>
</feature>
<feature type="compositionally biased region" description="Low complexity" evidence="10">
    <location>
        <begin position="136"/>
        <end position="147"/>
    </location>
</feature>
<evidence type="ECO:0000256" key="7">
    <source>
        <dbReference type="ARBA" id="ARBA00023125"/>
    </source>
</evidence>
<dbReference type="GeneID" id="36576057"/>
<evidence type="ECO:0000259" key="11">
    <source>
        <dbReference type="Pfam" id="PF11781"/>
    </source>
</evidence>
<evidence type="ECO:0000256" key="4">
    <source>
        <dbReference type="ARBA" id="ARBA00022771"/>
    </source>
</evidence>
<feature type="domain" description="RRN7-type" evidence="11">
    <location>
        <begin position="12"/>
        <end position="43"/>
    </location>
</feature>
<dbReference type="GO" id="GO:0008270">
    <property type="term" value="F:zinc ion binding"/>
    <property type="evidence" value="ECO:0007669"/>
    <property type="project" value="UniProtKB-KW"/>
</dbReference>
<dbReference type="InterPro" id="IPR048540">
    <property type="entry name" value="Rrn7_cyclin_N"/>
</dbReference>
<keyword evidence="3" id="KW-0479">Metal-binding</keyword>
<comment type="subcellular location">
    <subcellularLocation>
        <location evidence="1">Nucleus</location>
        <location evidence="1">Nucleolus</location>
    </subcellularLocation>
</comment>